<dbReference type="InterPro" id="IPR003507">
    <property type="entry name" value="S66_fam"/>
</dbReference>
<dbReference type="PIRSF" id="PIRSF028757">
    <property type="entry name" value="LD-carboxypeptidase"/>
    <property type="match status" value="1"/>
</dbReference>
<evidence type="ECO:0000256" key="2">
    <source>
        <dbReference type="ARBA" id="ARBA00022645"/>
    </source>
</evidence>
<dbReference type="InterPro" id="IPR027461">
    <property type="entry name" value="Carboxypeptidase_A_C_sf"/>
</dbReference>
<dbReference type="PANTHER" id="PTHR30237:SF2">
    <property type="entry name" value="MUREIN TETRAPEPTIDE CARBOXYPEPTIDASE"/>
    <property type="match status" value="1"/>
</dbReference>
<dbReference type="InterPro" id="IPR029062">
    <property type="entry name" value="Class_I_gatase-like"/>
</dbReference>
<accession>A0ABT1WEM6</accession>
<keyword evidence="3" id="KW-0645">Protease</keyword>
<keyword evidence="5" id="KW-0720">Serine protease</keyword>
<dbReference type="CDD" id="cd07025">
    <property type="entry name" value="Peptidase_S66"/>
    <property type="match status" value="1"/>
</dbReference>
<dbReference type="InterPro" id="IPR040449">
    <property type="entry name" value="Peptidase_S66_N"/>
</dbReference>
<evidence type="ECO:0000259" key="7">
    <source>
        <dbReference type="Pfam" id="PF17676"/>
    </source>
</evidence>
<evidence type="ECO:0000256" key="3">
    <source>
        <dbReference type="ARBA" id="ARBA00022670"/>
    </source>
</evidence>
<dbReference type="InterPro" id="IPR040921">
    <property type="entry name" value="Peptidase_S66C"/>
</dbReference>
<evidence type="ECO:0000313" key="8">
    <source>
        <dbReference type="EMBL" id="MCQ8895968.1"/>
    </source>
</evidence>
<feature type="domain" description="LD-carboxypeptidase C-terminal" evidence="7">
    <location>
        <begin position="179"/>
        <end position="303"/>
    </location>
</feature>
<evidence type="ECO:0000256" key="4">
    <source>
        <dbReference type="ARBA" id="ARBA00022801"/>
    </source>
</evidence>
<comment type="similarity">
    <text evidence="1">Belongs to the peptidase S66 family.</text>
</comment>
<dbReference type="PANTHER" id="PTHR30237">
    <property type="entry name" value="MURAMOYLTETRAPEPTIDE CARBOXYPEPTIDASE"/>
    <property type="match status" value="1"/>
</dbReference>
<dbReference type="SUPFAM" id="SSF141986">
    <property type="entry name" value="LD-carboxypeptidase A C-terminal domain-like"/>
    <property type="match status" value="1"/>
</dbReference>
<dbReference type="SUPFAM" id="SSF52317">
    <property type="entry name" value="Class I glutamine amidotransferase-like"/>
    <property type="match status" value="1"/>
</dbReference>
<keyword evidence="2" id="KW-0121">Carboxypeptidase</keyword>
<comment type="caution">
    <text evidence="8">The sequence shown here is derived from an EMBL/GenBank/DDBJ whole genome shotgun (WGS) entry which is preliminary data.</text>
</comment>
<organism evidence="8 9">
    <name type="scientific">Limnobacter humi</name>
    <dbReference type="NCBI Taxonomy" id="1778671"/>
    <lineage>
        <taxon>Bacteria</taxon>
        <taxon>Pseudomonadati</taxon>
        <taxon>Pseudomonadota</taxon>
        <taxon>Betaproteobacteria</taxon>
        <taxon>Burkholderiales</taxon>
        <taxon>Burkholderiaceae</taxon>
        <taxon>Limnobacter</taxon>
    </lineage>
</organism>
<keyword evidence="4" id="KW-0378">Hydrolase</keyword>
<dbReference type="Proteomes" id="UP001204142">
    <property type="component" value="Unassembled WGS sequence"/>
</dbReference>
<proteinExistence type="inferred from homology"/>
<sequence>MNKVWVFSPSGAIIDTEAYQRGLDALRVVGFDVSESPEACLREQRFAGSDEQRLQAIVDAANASGAQLLMATRGGYGLTRLLPGLPWATLAEQLRSHGHVLCGHSDVTALQLGLMAQSAIPLQLLHGPMVCFDFGGAEGIHPTTLRHFQTAVHDGRVEIDWECQRVNPLVQGDQLEVIGPVWGGNLAMLCSVLGTPWLPAITGGILVLEDVNEPVYRIERMLLQLQQAGILGQQQAVLVGQCSEPAPSLHDGGYALPDAIACVQAALDRESRSNNTKRVPILTDFPFGHTTPKACFFQGVEGKLTVDASRGIACRLTQNL</sequence>
<evidence type="ECO:0000256" key="1">
    <source>
        <dbReference type="ARBA" id="ARBA00010233"/>
    </source>
</evidence>
<name>A0ABT1WEM6_9BURK</name>
<evidence type="ECO:0000313" key="9">
    <source>
        <dbReference type="Proteomes" id="UP001204142"/>
    </source>
</evidence>
<reference evidence="8 9" key="1">
    <citation type="submission" date="2022-07" db="EMBL/GenBank/DDBJ databases">
        <authorList>
            <person name="Xamxidin M."/>
            <person name="Wu M."/>
        </authorList>
    </citation>
    <scope>NUCLEOTIDE SEQUENCE [LARGE SCALE GENOMIC DNA]</scope>
    <source>
        <strain evidence="8 9">NBRC 111650</strain>
    </source>
</reference>
<feature type="domain" description="LD-carboxypeptidase N-terminal" evidence="6">
    <location>
        <begin position="5"/>
        <end position="120"/>
    </location>
</feature>
<dbReference type="InterPro" id="IPR027478">
    <property type="entry name" value="LdcA_N"/>
</dbReference>
<dbReference type="RefSeq" id="WP_256763742.1">
    <property type="nucleotide sequence ID" value="NZ_JANIGO010000002.1"/>
</dbReference>
<keyword evidence="9" id="KW-1185">Reference proteome</keyword>
<protein>
    <submittedName>
        <fullName evidence="8">LD-carboxypeptidase</fullName>
    </submittedName>
</protein>
<evidence type="ECO:0000256" key="5">
    <source>
        <dbReference type="ARBA" id="ARBA00022825"/>
    </source>
</evidence>
<dbReference type="EMBL" id="JANIGO010000002">
    <property type="protein sequence ID" value="MCQ8895968.1"/>
    <property type="molecule type" value="Genomic_DNA"/>
</dbReference>
<gene>
    <name evidence="8" type="ORF">NQT62_05880</name>
</gene>
<dbReference type="Gene3D" id="3.50.30.60">
    <property type="entry name" value="LD-carboxypeptidase A C-terminal domain-like"/>
    <property type="match status" value="1"/>
</dbReference>
<dbReference type="Gene3D" id="3.40.50.10740">
    <property type="entry name" value="Class I glutamine amidotransferase-like"/>
    <property type="match status" value="1"/>
</dbReference>
<dbReference type="Pfam" id="PF02016">
    <property type="entry name" value="Peptidase_S66"/>
    <property type="match status" value="1"/>
</dbReference>
<evidence type="ECO:0000259" key="6">
    <source>
        <dbReference type="Pfam" id="PF02016"/>
    </source>
</evidence>
<dbReference type="Pfam" id="PF17676">
    <property type="entry name" value="Peptidase_S66C"/>
    <property type="match status" value="1"/>
</dbReference>